<protein>
    <submittedName>
        <fullName evidence="1">Uncharacterized protein</fullName>
    </submittedName>
</protein>
<proteinExistence type="predicted"/>
<accession>A0A2N9HYA1</accession>
<dbReference type="AlphaFoldDB" id="A0A2N9HYA1"/>
<name>A0A2N9HYA1_FAGSY</name>
<organism evidence="1">
    <name type="scientific">Fagus sylvatica</name>
    <name type="common">Beechnut</name>
    <dbReference type="NCBI Taxonomy" id="28930"/>
    <lineage>
        <taxon>Eukaryota</taxon>
        <taxon>Viridiplantae</taxon>
        <taxon>Streptophyta</taxon>
        <taxon>Embryophyta</taxon>
        <taxon>Tracheophyta</taxon>
        <taxon>Spermatophyta</taxon>
        <taxon>Magnoliopsida</taxon>
        <taxon>eudicotyledons</taxon>
        <taxon>Gunneridae</taxon>
        <taxon>Pentapetalae</taxon>
        <taxon>rosids</taxon>
        <taxon>fabids</taxon>
        <taxon>Fagales</taxon>
        <taxon>Fagaceae</taxon>
        <taxon>Fagus</taxon>
    </lineage>
</organism>
<evidence type="ECO:0000313" key="1">
    <source>
        <dbReference type="EMBL" id="SPD16659.1"/>
    </source>
</evidence>
<dbReference type="EMBL" id="OIVN01004323">
    <property type="protein sequence ID" value="SPD16659.1"/>
    <property type="molecule type" value="Genomic_DNA"/>
</dbReference>
<reference evidence="1" key="1">
    <citation type="submission" date="2018-02" db="EMBL/GenBank/DDBJ databases">
        <authorList>
            <person name="Cohen D.B."/>
            <person name="Kent A.D."/>
        </authorList>
    </citation>
    <scope>NUCLEOTIDE SEQUENCE</scope>
</reference>
<sequence length="53" mass="5752">MIWTSKCDICVVRDVTADGAEVMVLLTLLFEPDEARGAVVTDLERSRLEGGGL</sequence>
<gene>
    <name evidence="1" type="ORF">FSB_LOCUS44541</name>
</gene>